<keyword evidence="4" id="KW-0819">tRNA processing</keyword>
<dbReference type="Proteomes" id="UP001382455">
    <property type="component" value="Unassembled WGS sequence"/>
</dbReference>
<feature type="domain" description="DTW" evidence="6">
    <location>
        <begin position="2"/>
        <end position="186"/>
    </location>
</feature>
<dbReference type="RefSeq" id="WP_336434865.1">
    <property type="nucleotide sequence ID" value="NZ_JBAWKS010000001.1"/>
</dbReference>
<dbReference type="PANTHER" id="PTHR21392">
    <property type="entry name" value="TRNA-URIDINE AMINOCARBOXYPROPYLTRANSFERASE 2"/>
    <property type="match status" value="1"/>
</dbReference>
<evidence type="ECO:0000256" key="2">
    <source>
        <dbReference type="ARBA" id="ARBA00022679"/>
    </source>
</evidence>
<accession>A0ABU8EQN5</accession>
<evidence type="ECO:0000259" key="6">
    <source>
        <dbReference type="SMART" id="SM01144"/>
    </source>
</evidence>
<gene>
    <name evidence="7" type="ORF">WAE96_06010</name>
</gene>
<protein>
    <recommendedName>
        <fullName evidence="1">tRNA-uridine aminocarboxypropyltransferase</fullName>
        <ecNumber evidence="1">2.5.1.25</ecNumber>
    </recommendedName>
</protein>
<proteinExistence type="inferred from homology"/>
<evidence type="ECO:0000313" key="8">
    <source>
        <dbReference type="Proteomes" id="UP001382455"/>
    </source>
</evidence>
<dbReference type="Pfam" id="PF03942">
    <property type="entry name" value="DTW"/>
    <property type="match status" value="1"/>
</dbReference>
<dbReference type="EC" id="2.5.1.25" evidence="1"/>
<keyword evidence="3" id="KW-0949">S-adenosyl-L-methionine</keyword>
<keyword evidence="8" id="KW-1185">Reference proteome</keyword>
<dbReference type="PANTHER" id="PTHR21392:SF0">
    <property type="entry name" value="TRNA-URIDINE AMINOCARBOXYPROPYLTRANSFERASE 2"/>
    <property type="match status" value="1"/>
</dbReference>
<evidence type="ECO:0000256" key="1">
    <source>
        <dbReference type="ARBA" id="ARBA00012386"/>
    </source>
</evidence>
<evidence type="ECO:0000256" key="5">
    <source>
        <dbReference type="ARBA" id="ARBA00034489"/>
    </source>
</evidence>
<sequence>MARPTCNTCHFVKTDCICAHVKTLSNRTNIIVLQHKGEEKNAKNTVRLAELIYSNITVLVGETPEDFEALKELPQNSSALLYPTEDAEPLEDNNTASHLTHLIVLDGTWKKANKLFFSLDILSQFKQVSFSQLPENRYHIRKANRMDSLSSLEAIAYTLNLTEKLAMEPAYTALEAMMENQFKHMPAEVRARYKQND</sequence>
<comment type="caution">
    <text evidence="7">The sequence shown here is derived from an EMBL/GenBank/DDBJ whole genome shotgun (WGS) entry which is preliminary data.</text>
</comment>
<evidence type="ECO:0000313" key="7">
    <source>
        <dbReference type="EMBL" id="MEI4549254.1"/>
    </source>
</evidence>
<dbReference type="GO" id="GO:0016432">
    <property type="term" value="F:tRNA-uridine aminocarboxypropyltransferase activity"/>
    <property type="evidence" value="ECO:0007669"/>
    <property type="project" value="UniProtKB-EC"/>
</dbReference>
<evidence type="ECO:0000256" key="4">
    <source>
        <dbReference type="ARBA" id="ARBA00022694"/>
    </source>
</evidence>
<evidence type="ECO:0000256" key="3">
    <source>
        <dbReference type="ARBA" id="ARBA00022691"/>
    </source>
</evidence>
<dbReference type="InterPro" id="IPR005636">
    <property type="entry name" value="DTW"/>
</dbReference>
<dbReference type="SMART" id="SM01144">
    <property type="entry name" value="DTW"/>
    <property type="match status" value="1"/>
</dbReference>
<name>A0ABU8EQN5_9GAMM</name>
<organism evidence="7 8">
    <name type="scientific">Pseudoalteromonas spongiae</name>
    <dbReference type="NCBI Taxonomy" id="298657"/>
    <lineage>
        <taxon>Bacteria</taxon>
        <taxon>Pseudomonadati</taxon>
        <taxon>Pseudomonadota</taxon>
        <taxon>Gammaproteobacteria</taxon>
        <taxon>Alteromonadales</taxon>
        <taxon>Pseudoalteromonadaceae</taxon>
        <taxon>Pseudoalteromonas</taxon>
    </lineage>
</organism>
<dbReference type="EMBL" id="JBAWKS010000001">
    <property type="protein sequence ID" value="MEI4549254.1"/>
    <property type="molecule type" value="Genomic_DNA"/>
</dbReference>
<keyword evidence="2 7" id="KW-0808">Transferase</keyword>
<comment type="similarity">
    <text evidence="5">Belongs to the TDD superfamily. DTWD2 family.</text>
</comment>
<reference evidence="7 8" key="1">
    <citation type="submission" date="2023-12" db="EMBL/GenBank/DDBJ databases">
        <title>Friends and Foes: Symbiotic and Algicidal bacterial influence on Karenia brevis blooms.</title>
        <authorList>
            <person name="Fei C."/>
            <person name="Mohamed A.R."/>
            <person name="Booker A."/>
            <person name="Arshad M."/>
            <person name="Klass S."/>
            <person name="Ahn S."/>
            <person name="Gilbert P.M."/>
            <person name="Heil C.A."/>
            <person name="Martinez J.M."/>
            <person name="Amin S.A."/>
        </authorList>
    </citation>
    <scope>NUCLEOTIDE SEQUENCE [LARGE SCALE GENOMIC DNA]</scope>
    <source>
        <strain evidence="7 8">CE15</strain>
    </source>
</reference>
<dbReference type="InterPro" id="IPR039262">
    <property type="entry name" value="DTWD2/TAPT"/>
</dbReference>